<sequence length="59" mass="6479">MNIALSRNYLGGVLFMSQLQGYNGAMHSPETVLFTVHNHSPRLCGYSTPIYANIGVCSF</sequence>
<proteinExistence type="predicted"/>
<reference evidence="1 2" key="1">
    <citation type="journal article" date="2010" name="Stand. Genomic Sci.">
        <title>Complete genome sequence of Spirosoma linguale type strain (1).</title>
        <authorList>
            <person name="Lail K."/>
            <person name="Sikorski J."/>
            <person name="Saunders E."/>
            <person name="Lapidus A."/>
            <person name="Glavina Del Rio T."/>
            <person name="Copeland A."/>
            <person name="Tice H."/>
            <person name="Cheng J.-F."/>
            <person name="Lucas S."/>
            <person name="Nolan M."/>
            <person name="Bruce D."/>
            <person name="Goodwin L."/>
            <person name="Pitluck S."/>
            <person name="Ivanova N."/>
            <person name="Mavromatis K."/>
            <person name="Ovchinnikova G."/>
            <person name="Pati A."/>
            <person name="Chen A."/>
            <person name="Palaniappan K."/>
            <person name="Land M."/>
            <person name="Hauser L."/>
            <person name="Chang Y.-J."/>
            <person name="Jeffries C.D."/>
            <person name="Chain P."/>
            <person name="Brettin T."/>
            <person name="Detter J.C."/>
            <person name="Schuetze A."/>
            <person name="Rohde M."/>
            <person name="Tindall B.J."/>
            <person name="Goeker M."/>
            <person name="Bristow J."/>
            <person name="Eisen J.A."/>
            <person name="Markowitz V."/>
            <person name="Hugenholtz P."/>
            <person name="Kyrpides N.C."/>
            <person name="Klenk H.-P."/>
            <person name="Chen F."/>
        </authorList>
    </citation>
    <scope>NUCLEOTIDE SEQUENCE [LARGE SCALE GENOMIC DNA]</scope>
    <source>
        <strain evidence="2">ATCC 33905 / DSM 74 / LMG 10896 / Claus 1</strain>
    </source>
</reference>
<dbReference type="HOGENOM" id="CLU_2958461_0_0_10"/>
<evidence type="ECO:0000313" key="2">
    <source>
        <dbReference type="Proteomes" id="UP000002028"/>
    </source>
</evidence>
<protein>
    <submittedName>
        <fullName evidence="1">Uncharacterized protein</fullName>
    </submittedName>
</protein>
<dbReference type="EMBL" id="CP001769">
    <property type="protein sequence ID" value="ADB37093.1"/>
    <property type="molecule type" value="Genomic_DNA"/>
</dbReference>
<dbReference type="Proteomes" id="UP000002028">
    <property type="component" value="Chromosome"/>
</dbReference>
<gene>
    <name evidence="1" type="ordered locus">Slin_1042</name>
</gene>
<organism evidence="1 2">
    <name type="scientific">Spirosoma linguale (strain ATCC 33905 / DSM 74 / LMG 10896 / Claus 1)</name>
    <dbReference type="NCBI Taxonomy" id="504472"/>
    <lineage>
        <taxon>Bacteria</taxon>
        <taxon>Pseudomonadati</taxon>
        <taxon>Bacteroidota</taxon>
        <taxon>Cytophagia</taxon>
        <taxon>Cytophagales</taxon>
        <taxon>Cytophagaceae</taxon>
        <taxon>Spirosoma</taxon>
    </lineage>
</organism>
<keyword evidence="2" id="KW-1185">Reference proteome</keyword>
<name>D2QJX1_SPILD</name>
<accession>D2QJX1</accession>
<dbReference type="AlphaFoldDB" id="D2QJX1"/>
<evidence type="ECO:0000313" key="1">
    <source>
        <dbReference type="EMBL" id="ADB37093.1"/>
    </source>
</evidence>
<dbReference type="KEGG" id="sli:Slin_1042"/>